<feature type="region of interest" description="Disordered" evidence="1">
    <location>
        <begin position="1642"/>
        <end position="1664"/>
    </location>
</feature>
<keyword evidence="4" id="KW-1185">Reference proteome</keyword>
<evidence type="ECO:0000313" key="4">
    <source>
        <dbReference type="Proteomes" id="UP001595616"/>
    </source>
</evidence>
<evidence type="ECO:0000259" key="2">
    <source>
        <dbReference type="PROSITE" id="PS51841"/>
    </source>
</evidence>
<dbReference type="RefSeq" id="WP_379833632.1">
    <property type="nucleotide sequence ID" value="NZ_JBHRYQ010000001.1"/>
</dbReference>
<organism evidence="3 4">
    <name type="scientific">Lacihabitans lacunae</name>
    <dbReference type="NCBI Taxonomy" id="1028214"/>
    <lineage>
        <taxon>Bacteria</taxon>
        <taxon>Pseudomonadati</taxon>
        <taxon>Bacteroidota</taxon>
        <taxon>Cytophagia</taxon>
        <taxon>Cytophagales</taxon>
        <taxon>Leadbetterellaceae</taxon>
        <taxon>Lacihabitans</taxon>
    </lineage>
</organism>
<dbReference type="SUPFAM" id="SSF74853">
    <property type="entry name" value="Lamin A/C globular tail domain"/>
    <property type="match status" value="1"/>
</dbReference>
<dbReference type="NCBIfam" id="TIGR04131">
    <property type="entry name" value="Bac_Flav_CTERM"/>
    <property type="match status" value="1"/>
</dbReference>
<dbReference type="Pfam" id="PF01345">
    <property type="entry name" value="DUF11"/>
    <property type="match status" value="1"/>
</dbReference>
<sequence>MKTKRFILIIIVLCYYSVVHGQLYINELQASNSKTFKDEKGNYSDWVELYNAGNQTVDITGYYVSDDPENLNKFQLKAGSQSLKISPKGFLVLWCSNAPTVNNTHLPFALSAIKESFLLVSPDGKTIINKIDFENQRQDVAYGRQPDGSQNLKYFTKATPKTTNNVNEAYLGFTPAPIFSQKGGFYTTAFDLKISAETTDIKVYVSTDGSEPSLANLTTQTYSYKNKYIQNQGDSEGPLLTRIYKSLTNAEPIKVLDKTNTANSLSLISSTWDNAPTYFPKVNIAKATVVRAVAVKPGYLPSDIVTQSYFINHNGSSSTDFPVISVTIPEKNLFDYNSGFYTAGKSFDDYRKVNPNLKSDFCTPGNFSNEGDEWEMPGNFELFDQKKQVLNQSLSFKIHGACSRSLPYKSLRVYGNNYFDNYAFFNDSPELVSRNIILRNSGNDYNGTLFRDSFIHTLVQNFQFGIQRSKASVVYLNGEYWGIHNIRERLDKYYLNTHYGVKTDQIDLRKIVWTGPDEIEYGDGVHYDEMMSFLKANNLTTTPNYEKAKTYFDIDNLIDYQIAEIFVGNIDWPQNNVRLWRNRTETYSPFAAYGQDGRWRYLFYDAEKSLGMVVDANFTNLQQALTKEENFIFRKFLENESFKNLFIARFSDKLNTTFKTENSLKLLQTFRNLYDSEITKHNERWNTLGSKTNWISQCNVVQKYLSERPEAMRQQLQQTFGLETTFTLKIATNDLKMGVASVNQMLISPETDGVVLNANLEWEGKYYKNKPITITAEEKPGFRFLRWEHDGAISTEKTIVVISNKNTSYKAFFEQTNLPDISNIPPASLADCGYFFEEWAAINSKGSNPPNSKFVFLDKRDPDKSAGIAGFTDGLFDYDTRSRIMGEGQNGVTFINTSGPNEHTGYPYGQLGGFVMAANTEGLDSLNVSWTCKTSIVGTRKYAISLFYRVGENGSFKEIENSTYQGSNTENDSKTFTAIRVPDDALKKPYVQFFWKYYYTGSGKSGARDALTLDDINFKTKVAPQVGLYGATQAEGFSSIDSYKKTALTESQTDHIKVQNITYSIAADYSKNRPKTPTLEAEKLIICGTEKIKINALGCINGTVFWSNGATGKTLQVAEGKYSAYCSSTCGVSDVSAEVEIKRSQRATPPLISSDKEILCLGETVSLSVSECAGKTIWSNGLEGALLLVKPTSNVSYTASCYANQCLSEVSNKIDLKLGLPPTPKIKTSSSTICLGQSAQLTAEGCTGLVEWSNGFKGEVLKVTPTAKSVTKYKAKCKSKDGDCVSNWSAETSIEAFENPTSPDNLVEIANVCGYSTVNLTDALLNTKETDLYTFHEINDPNSPIYPNSKLAKAGTYYIFNRNNSGCISNSSKLKAISNPCTDEIKLPANSDYTDIKISISSDKNIAQKNEPIQLKISIENIGKNSAKNIIVGVPILANYEIQTTGSEGKYENGYWVFKIEELKTSASIEKTINLILNAKAETKISANLISLDQIDENKENNSAFWVLNSKTEVRAVGLNMRAEETQKISNGIYAAVLKIDINNITENSINPIDIKLDLAKTFGNGASLVENSLTVTADKSLYVNPTYEGKTKRISLLIDSLSTISARSKNSISLSFKVNLSKATTPNFYANAWAEQANSTLDISTDGNNHDPDQDGDPTNNQAPTLIKFDLGPAYSAIACSQLIVDSVKITNDQSEYTLLVLIKNLGNTVLKNIHISQNLRSTFGPNSNFKILGTPSVSTSGNLKASTDFDGYLHTNLLDSTYTNTLEVGQLDSVFFSFRIASDKNSGPFFNNSLIKAQTPTSTWVSDTSNSGKFIIPLLSDPTVFMFSVEPFNQIQIRDGFSPNADGKNDNFEILIPKGLVLEYLEIFDRFGQKIKGFSETDILDNKILWDGSSQNLTGTEILNSGTYFYSYKTKTDPNNYVGFFTVLK</sequence>
<dbReference type="InterPro" id="IPR001322">
    <property type="entry name" value="Lamin_tail_dom"/>
</dbReference>
<keyword evidence="3" id="KW-0808">Transferase</keyword>
<dbReference type="EMBL" id="JBHRYQ010000001">
    <property type="protein sequence ID" value="MFC3809085.1"/>
    <property type="molecule type" value="Genomic_DNA"/>
</dbReference>
<evidence type="ECO:0000256" key="1">
    <source>
        <dbReference type="SAM" id="MobiDB-lite"/>
    </source>
</evidence>
<dbReference type="Proteomes" id="UP001595616">
    <property type="component" value="Unassembled WGS sequence"/>
</dbReference>
<dbReference type="Pfam" id="PF08757">
    <property type="entry name" value="CotH"/>
    <property type="match status" value="1"/>
</dbReference>
<protein>
    <submittedName>
        <fullName evidence="3">CotH kinase family protein</fullName>
    </submittedName>
</protein>
<proteinExistence type="predicted"/>
<dbReference type="InterPro" id="IPR001434">
    <property type="entry name" value="OmcB-like_DUF11"/>
</dbReference>
<keyword evidence="3" id="KW-0418">Kinase</keyword>
<feature type="domain" description="LTD" evidence="2">
    <location>
        <begin position="17"/>
        <end position="144"/>
    </location>
</feature>
<reference evidence="4" key="1">
    <citation type="journal article" date="2019" name="Int. J. Syst. Evol. Microbiol.">
        <title>The Global Catalogue of Microorganisms (GCM) 10K type strain sequencing project: providing services to taxonomists for standard genome sequencing and annotation.</title>
        <authorList>
            <consortium name="The Broad Institute Genomics Platform"/>
            <consortium name="The Broad Institute Genome Sequencing Center for Infectious Disease"/>
            <person name="Wu L."/>
            <person name="Ma J."/>
        </authorList>
    </citation>
    <scope>NUCLEOTIDE SEQUENCE [LARGE SCALE GENOMIC DNA]</scope>
    <source>
        <strain evidence="4">CECT 7956</strain>
    </source>
</reference>
<dbReference type="Pfam" id="PF13585">
    <property type="entry name" value="CHU_C"/>
    <property type="match status" value="1"/>
</dbReference>
<dbReference type="Pfam" id="PF18998">
    <property type="entry name" value="Flg_new_2"/>
    <property type="match status" value="1"/>
</dbReference>
<dbReference type="InterPro" id="IPR014867">
    <property type="entry name" value="Spore_coat_CotH_CotH2/3/7"/>
</dbReference>
<dbReference type="GO" id="GO:0016301">
    <property type="term" value="F:kinase activity"/>
    <property type="evidence" value="ECO:0007669"/>
    <property type="project" value="UniProtKB-KW"/>
</dbReference>
<accession>A0ABV7YPV5</accession>
<comment type="caution">
    <text evidence="3">The sequence shown here is derived from an EMBL/GenBank/DDBJ whole genome shotgun (WGS) entry which is preliminary data.</text>
</comment>
<gene>
    <name evidence="3" type="ORF">ACFOOI_00345</name>
</gene>
<dbReference type="InterPro" id="IPR044060">
    <property type="entry name" value="Bacterial_rp_domain"/>
</dbReference>
<dbReference type="Pfam" id="PF00932">
    <property type="entry name" value="LTD"/>
    <property type="match status" value="1"/>
</dbReference>
<dbReference type="InterPro" id="IPR036415">
    <property type="entry name" value="Lamin_tail_dom_sf"/>
</dbReference>
<dbReference type="InterPro" id="IPR026341">
    <property type="entry name" value="T9SS_type_B"/>
</dbReference>
<dbReference type="PROSITE" id="PS51841">
    <property type="entry name" value="LTD"/>
    <property type="match status" value="1"/>
</dbReference>
<evidence type="ECO:0000313" key="3">
    <source>
        <dbReference type="EMBL" id="MFC3809085.1"/>
    </source>
</evidence>
<name>A0ABV7YPV5_9BACT</name>